<reference evidence="5" key="1">
    <citation type="submission" date="2025-08" db="UniProtKB">
        <authorList>
            <consortium name="RefSeq"/>
        </authorList>
    </citation>
    <scope>IDENTIFICATION</scope>
</reference>
<evidence type="ECO:0000256" key="1">
    <source>
        <dbReference type="SAM" id="Phobius"/>
    </source>
</evidence>
<evidence type="ECO:0000313" key="5">
    <source>
        <dbReference type="RefSeq" id="XP_028985537.1"/>
    </source>
</evidence>
<dbReference type="InterPro" id="IPR036179">
    <property type="entry name" value="Ig-like_dom_sf"/>
</dbReference>
<feature type="signal peptide" evidence="2">
    <location>
        <begin position="1"/>
        <end position="24"/>
    </location>
</feature>
<dbReference type="InterPro" id="IPR013783">
    <property type="entry name" value="Ig-like_fold"/>
</dbReference>
<evidence type="ECO:0000313" key="4">
    <source>
        <dbReference type="Proteomes" id="UP000515150"/>
    </source>
</evidence>
<dbReference type="AlphaFoldDB" id="A0A6P7KSG1"/>
<accession>A0A6P7KSG1</accession>
<dbReference type="KEGG" id="bspl:114843288"/>
<dbReference type="InterPro" id="IPR056386">
    <property type="entry name" value="Ig_CD22"/>
</dbReference>
<feature type="domain" description="Ig-like" evidence="3">
    <location>
        <begin position="253"/>
        <end position="351"/>
    </location>
</feature>
<name>A0A6P7KSG1_BETSP</name>
<dbReference type="SMART" id="SM00409">
    <property type="entry name" value="IG"/>
    <property type="match status" value="3"/>
</dbReference>
<dbReference type="PROSITE" id="PS50835">
    <property type="entry name" value="IG_LIKE"/>
    <property type="match status" value="2"/>
</dbReference>
<dbReference type="InterPro" id="IPR007110">
    <property type="entry name" value="Ig-like_dom"/>
</dbReference>
<evidence type="ECO:0000256" key="2">
    <source>
        <dbReference type="SAM" id="SignalP"/>
    </source>
</evidence>
<dbReference type="RefSeq" id="XP_028985537.1">
    <property type="nucleotide sequence ID" value="XM_029129704.3"/>
</dbReference>
<dbReference type="PANTHER" id="PTHR46013:SF4">
    <property type="entry name" value="B-CELL RECEPTOR CD22-RELATED"/>
    <property type="match status" value="1"/>
</dbReference>
<keyword evidence="2" id="KW-0732">Signal</keyword>
<evidence type="ECO:0000259" key="3">
    <source>
        <dbReference type="PROSITE" id="PS50835"/>
    </source>
</evidence>
<proteinExistence type="predicted"/>
<dbReference type="InterPro" id="IPR003599">
    <property type="entry name" value="Ig_sub"/>
</dbReference>
<dbReference type="Pfam" id="PF24518">
    <property type="entry name" value="Ig_CD22"/>
    <property type="match status" value="1"/>
</dbReference>
<gene>
    <name evidence="5" type="primary">LOC114843288</name>
</gene>
<sequence>MEQCRSKVLSCWLIFTLCLNGVLAGDWLIHLPNSPVCAVTGSSVVLSCWYDYPQSSETGGEGQISVQGGGGEAQQYDVLSEMWCLEESRCITPRYVFHSDGISPDPSYQNRVQYLGMPGTKNCSLRITDLKQSDSGTYVFYFITSHPTQKMPQQRGVQLLVADSPSAVTVLSNPSSEVTDGVTLCLACCSPAASSKALYRWYKSTNTTPQYAEPVWNITEVTSMDSGGYFCQIQTGDEVRNSAVLTINVQYPPKDTAISLSPPGEFQPRLPVTLACSSDANPPVHTYTWYQGQACLPYADKSSYRARMSSATMTGSNLTLSRTNISVMEYGQHCCVARNKHGSQTYSVTLKATKETPSSDSTGHKALYSGVTISILLVIVAIVAFLLIRRQKTSSQQSYVLTQTTAKEP</sequence>
<dbReference type="OrthoDB" id="6152887at2759"/>
<feature type="chain" id="PRO_5028455021" evidence="2">
    <location>
        <begin position="25"/>
        <end position="409"/>
    </location>
</feature>
<feature type="transmembrane region" description="Helical" evidence="1">
    <location>
        <begin position="366"/>
        <end position="388"/>
    </location>
</feature>
<protein>
    <submittedName>
        <fullName evidence="5">Sialoadhesin</fullName>
    </submittedName>
</protein>
<feature type="domain" description="Ig-like" evidence="3">
    <location>
        <begin position="165"/>
        <end position="246"/>
    </location>
</feature>
<dbReference type="Gene3D" id="2.60.40.10">
    <property type="entry name" value="Immunoglobulins"/>
    <property type="match status" value="3"/>
</dbReference>
<dbReference type="Proteomes" id="UP000515150">
    <property type="component" value="Chromosome 16"/>
</dbReference>
<dbReference type="GeneID" id="114843288"/>
<keyword evidence="4" id="KW-1185">Reference proteome</keyword>
<organism evidence="4 5">
    <name type="scientific">Betta splendens</name>
    <name type="common">Siamese fighting fish</name>
    <dbReference type="NCBI Taxonomy" id="158456"/>
    <lineage>
        <taxon>Eukaryota</taxon>
        <taxon>Metazoa</taxon>
        <taxon>Chordata</taxon>
        <taxon>Craniata</taxon>
        <taxon>Vertebrata</taxon>
        <taxon>Euteleostomi</taxon>
        <taxon>Actinopterygii</taxon>
        <taxon>Neopterygii</taxon>
        <taxon>Teleostei</taxon>
        <taxon>Neoteleostei</taxon>
        <taxon>Acanthomorphata</taxon>
        <taxon>Anabantaria</taxon>
        <taxon>Anabantiformes</taxon>
        <taxon>Anabantoidei</taxon>
        <taxon>Osphronemidae</taxon>
        <taxon>Betta</taxon>
    </lineage>
</organism>
<dbReference type="InParanoid" id="A0A6P7KSG1"/>
<keyword evidence="1" id="KW-1133">Transmembrane helix</keyword>
<keyword evidence="1" id="KW-0472">Membrane</keyword>
<keyword evidence="1" id="KW-0812">Transmembrane</keyword>
<dbReference type="SUPFAM" id="SSF48726">
    <property type="entry name" value="Immunoglobulin"/>
    <property type="match status" value="3"/>
</dbReference>
<dbReference type="PANTHER" id="PTHR46013">
    <property type="entry name" value="VASCULAR CELL ADHESION MOLECULE 1"/>
    <property type="match status" value="1"/>
</dbReference>